<dbReference type="PANTHER" id="PTHR40260">
    <property type="entry name" value="BLR8190 PROTEIN"/>
    <property type="match status" value="1"/>
</dbReference>
<accession>A0A9P4YPQ6</accession>
<dbReference type="NCBIfam" id="TIGR02118">
    <property type="entry name" value="EthD family reductase"/>
    <property type="match status" value="1"/>
</dbReference>
<keyword evidence="4" id="KW-1185">Reference proteome</keyword>
<comment type="similarity">
    <text evidence="1">Belongs to the tpcK family.</text>
</comment>
<dbReference type="OrthoDB" id="4892971at2759"/>
<feature type="domain" description="EthD" evidence="2">
    <location>
        <begin position="19"/>
        <end position="89"/>
    </location>
</feature>
<dbReference type="InterPro" id="IPR009799">
    <property type="entry name" value="EthD_dom"/>
</dbReference>
<evidence type="ECO:0000313" key="4">
    <source>
        <dbReference type="Proteomes" id="UP000749293"/>
    </source>
</evidence>
<dbReference type="GeneID" id="55969131"/>
<evidence type="ECO:0000256" key="1">
    <source>
        <dbReference type="ARBA" id="ARBA00005986"/>
    </source>
</evidence>
<dbReference type="InterPro" id="IPR011008">
    <property type="entry name" value="Dimeric_a/b-barrel"/>
</dbReference>
<name>A0A9P4YPQ6_9HYPO</name>
<dbReference type="AlphaFoldDB" id="A0A9P4YPQ6"/>
<protein>
    <submittedName>
        <fullName evidence="3">EthD domain</fullName>
    </submittedName>
</protein>
<dbReference type="EMBL" id="JAANYQ010000016">
    <property type="protein sequence ID" value="KAF4120465.1"/>
    <property type="molecule type" value="Genomic_DNA"/>
</dbReference>
<reference evidence="3" key="1">
    <citation type="submission" date="2020-03" db="EMBL/GenBank/DDBJ databases">
        <title>Site-based positive gene gene selection in Geosmithia morbida across the United States reveals a broad range of putative effectors and factors for local host and environmental adapation.</title>
        <authorList>
            <person name="Onufrak A."/>
            <person name="Murdoch R.W."/>
            <person name="Gazis R."/>
            <person name="Huff M."/>
            <person name="Staton M."/>
            <person name="Klingeman W."/>
            <person name="Hadziabdic D."/>
        </authorList>
    </citation>
    <scope>NUCLEOTIDE SEQUENCE</scope>
    <source>
        <strain evidence="3">1262</strain>
    </source>
</reference>
<organism evidence="3 4">
    <name type="scientific">Geosmithia morbida</name>
    <dbReference type="NCBI Taxonomy" id="1094350"/>
    <lineage>
        <taxon>Eukaryota</taxon>
        <taxon>Fungi</taxon>
        <taxon>Dikarya</taxon>
        <taxon>Ascomycota</taxon>
        <taxon>Pezizomycotina</taxon>
        <taxon>Sordariomycetes</taxon>
        <taxon>Hypocreomycetidae</taxon>
        <taxon>Hypocreales</taxon>
        <taxon>Bionectriaceae</taxon>
        <taxon>Geosmithia</taxon>
    </lineage>
</organism>
<dbReference type="SUPFAM" id="SSF54909">
    <property type="entry name" value="Dimeric alpha+beta barrel"/>
    <property type="match status" value="1"/>
</dbReference>
<dbReference type="Proteomes" id="UP000749293">
    <property type="component" value="Unassembled WGS sequence"/>
</dbReference>
<dbReference type="PANTHER" id="PTHR40260:SF2">
    <property type="entry name" value="BLR8190 PROTEIN"/>
    <property type="match status" value="1"/>
</dbReference>
<dbReference type="Gene3D" id="3.30.70.100">
    <property type="match status" value="1"/>
</dbReference>
<dbReference type="GO" id="GO:0016491">
    <property type="term" value="F:oxidoreductase activity"/>
    <property type="evidence" value="ECO:0007669"/>
    <property type="project" value="InterPro"/>
</dbReference>
<sequence>MAGIKTLITYPKSANFKADYYTATHLPLVKKTWGPSGFISAELLDHSKDDSSPFSYSLIITWKDENSPRAAFADPATKQVIDDIPNFSSEKPTIFSGAVVHQV</sequence>
<dbReference type="Pfam" id="PF07110">
    <property type="entry name" value="EthD"/>
    <property type="match status" value="1"/>
</dbReference>
<evidence type="ECO:0000259" key="2">
    <source>
        <dbReference type="Pfam" id="PF07110"/>
    </source>
</evidence>
<gene>
    <name evidence="3" type="ORF">GMORB2_2903</name>
</gene>
<proteinExistence type="inferred from homology"/>
<dbReference type="RefSeq" id="XP_035319117.1">
    <property type="nucleotide sequence ID" value="XM_035464879.1"/>
</dbReference>
<evidence type="ECO:0000313" key="3">
    <source>
        <dbReference type="EMBL" id="KAF4120465.1"/>
    </source>
</evidence>
<comment type="caution">
    <text evidence="3">The sequence shown here is derived from an EMBL/GenBank/DDBJ whole genome shotgun (WGS) entry which is preliminary data.</text>
</comment>